<organism evidence="3 4">
    <name type="scientific">Cutibacterium equinum</name>
    <dbReference type="NCBI Taxonomy" id="3016342"/>
    <lineage>
        <taxon>Bacteria</taxon>
        <taxon>Bacillati</taxon>
        <taxon>Actinomycetota</taxon>
        <taxon>Actinomycetes</taxon>
        <taxon>Propionibacteriales</taxon>
        <taxon>Propionibacteriaceae</taxon>
        <taxon>Cutibacterium</taxon>
    </lineage>
</organism>
<evidence type="ECO:0000313" key="3">
    <source>
        <dbReference type="EMBL" id="WCC79131.1"/>
    </source>
</evidence>
<reference evidence="3 4" key="2">
    <citation type="submission" date="2023-06" db="EMBL/GenBank/DDBJ databases">
        <title>The Gram-positive Non-spore-bearing Anaerobic Bacilli of Human Feces.</title>
        <authorList>
            <person name="Eggerth A.H."/>
        </authorList>
    </citation>
    <scope>NUCLEOTIDE SEQUENCE [LARGE SCALE GENOMIC DNA]</scope>
    <source>
        <strain evidence="3 4">CBA3108</strain>
    </source>
</reference>
<dbReference type="RefSeq" id="WP_271417337.1">
    <property type="nucleotide sequence ID" value="NZ_CP115668.1"/>
</dbReference>
<dbReference type="PANTHER" id="PTHR34980">
    <property type="entry name" value="INNER MEMBRANE PROTEIN-RELATED-RELATED"/>
    <property type="match status" value="1"/>
</dbReference>
<dbReference type="Pfam" id="PF05656">
    <property type="entry name" value="DUF805"/>
    <property type="match status" value="1"/>
</dbReference>
<reference evidence="3 4" key="1">
    <citation type="submission" date="2023-01" db="EMBL/GenBank/DDBJ databases">
        <authorList>
            <person name="Lee S.H."/>
            <person name="Jung H.S."/>
            <person name="Yun J.U."/>
        </authorList>
    </citation>
    <scope>NUCLEOTIDE SEQUENCE [LARGE SCALE GENOMIC DNA]</scope>
    <source>
        <strain evidence="3 4">CBA3108</strain>
    </source>
</reference>
<feature type="transmembrane region" description="Helical" evidence="2">
    <location>
        <begin position="110"/>
        <end position="133"/>
    </location>
</feature>
<feature type="transmembrane region" description="Helical" evidence="2">
    <location>
        <begin position="84"/>
        <end position="104"/>
    </location>
</feature>
<keyword evidence="2" id="KW-0472">Membrane</keyword>
<keyword evidence="2" id="KW-0812">Transmembrane</keyword>
<name>A0ABY7QVN7_9ACTN</name>
<keyword evidence="2" id="KW-1133">Transmembrane helix</keyword>
<dbReference type="EMBL" id="CP115668">
    <property type="protein sequence ID" value="WCC79131.1"/>
    <property type="molecule type" value="Genomic_DNA"/>
</dbReference>
<dbReference type="InterPro" id="IPR008523">
    <property type="entry name" value="DUF805"/>
</dbReference>
<feature type="transmembrane region" description="Helical" evidence="2">
    <location>
        <begin position="145"/>
        <end position="166"/>
    </location>
</feature>
<evidence type="ECO:0000313" key="4">
    <source>
        <dbReference type="Proteomes" id="UP001212097"/>
    </source>
</evidence>
<dbReference type="PANTHER" id="PTHR34980:SF2">
    <property type="entry name" value="INNER MEMBRANE PROTEIN YHAH-RELATED"/>
    <property type="match status" value="1"/>
</dbReference>
<keyword evidence="4" id="KW-1185">Reference proteome</keyword>
<protein>
    <submittedName>
        <fullName evidence="3">DUF805 domain-containing protein</fullName>
    </submittedName>
</protein>
<sequence>MTEPNRSDNSGASAWPSQSPAHGGRDQFGQPSAANSYQVPDPYSQYSNPAGESHRRPHASFGDAIKLYFKNYAVFEGRASRSEYWWSALFVTLVYIALSALSAASGGSQGSSMIVVLLYAVWTLGNLVPSLAIQVRRLHDTNRSGWWVLISLIPLIGWIWLLVYLIQDSDENAWQTYDKEPLPATE</sequence>
<evidence type="ECO:0000256" key="1">
    <source>
        <dbReference type="SAM" id="MobiDB-lite"/>
    </source>
</evidence>
<feature type="compositionally biased region" description="Polar residues" evidence="1">
    <location>
        <begin position="7"/>
        <end position="20"/>
    </location>
</feature>
<gene>
    <name evidence="3" type="ORF">O6R08_06085</name>
</gene>
<dbReference type="Proteomes" id="UP001212097">
    <property type="component" value="Chromosome"/>
</dbReference>
<feature type="compositionally biased region" description="Polar residues" evidence="1">
    <location>
        <begin position="29"/>
        <end position="50"/>
    </location>
</feature>
<accession>A0ABY7QVN7</accession>
<proteinExistence type="predicted"/>
<feature type="region of interest" description="Disordered" evidence="1">
    <location>
        <begin position="1"/>
        <end position="57"/>
    </location>
</feature>
<evidence type="ECO:0000256" key="2">
    <source>
        <dbReference type="SAM" id="Phobius"/>
    </source>
</evidence>